<evidence type="ECO:0000313" key="11">
    <source>
        <dbReference type="EMBL" id="TYD00149.1"/>
    </source>
</evidence>
<comment type="activity regulation">
    <text evidence="10">Na(+) is not transported, but it plays an essential structural role and its presence is essential for fluoride channel function.</text>
</comment>
<feature type="transmembrane region" description="Helical" evidence="10">
    <location>
        <begin position="84"/>
        <end position="104"/>
    </location>
</feature>
<evidence type="ECO:0000313" key="12">
    <source>
        <dbReference type="Proteomes" id="UP000323410"/>
    </source>
</evidence>
<keyword evidence="10" id="KW-0406">Ion transport</keyword>
<dbReference type="InterPro" id="IPR003691">
    <property type="entry name" value="FluC"/>
</dbReference>
<evidence type="ECO:0000256" key="4">
    <source>
        <dbReference type="ARBA" id="ARBA00022989"/>
    </source>
</evidence>
<keyword evidence="10" id="KW-0479">Metal-binding</keyword>
<evidence type="ECO:0000256" key="8">
    <source>
        <dbReference type="ARBA" id="ARBA00035585"/>
    </source>
</evidence>
<comment type="caution">
    <text evidence="11">The sequence shown here is derived from an EMBL/GenBank/DDBJ whole genome shotgun (WGS) entry which is preliminary data.</text>
</comment>
<keyword evidence="6 10" id="KW-0407">Ion channel</keyword>
<name>A0A5D0XU17_9MICC</name>
<evidence type="ECO:0000256" key="7">
    <source>
        <dbReference type="ARBA" id="ARBA00035120"/>
    </source>
</evidence>
<evidence type="ECO:0000256" key="6">
    <source>
        <dbReference type="ARBA" id="ARBA00023303"/>
    </source>
</evidence>
<accession>A0A5D0XU17</accession>
<keyword evidence="10" id="KW-0915">Sodium</keyword>
<evidence type="ECO:0000256" key="9">
    <source>
        <dbReference type="ARBA" id="ARBA00049940"/>
    </source>
</evidence>
<sequence length="148" mass="15304">MSELSDVQPSEVVPDRHRVIDLALVFGGGMGGTLARFGISELLPTPTGLPLGIFLINISGAFLLGLFLETLVHRGPDEGRRRSVRLLAGTGFLGGFTTYSAFAVDSLLLLGTGRVLEGVTYVVGSVVLGLGAGALGVLLGSRAQRTAP</sequence>
<feature type="transmembrane region" description="Helical" evidence="10">
    <location>
        <begin position="51"/>
        <end position="72"/>
    </location>
</feature>
<keyword evidence="2 10" id="KW-1003">Cell membrane</keyword>
<reference evidence="11 12" key="1">
    <citation type="submission" date="2019-08" db="EMBL/GenBank/DDBJ databases">
        <title>Genone of Arthrobacter echini P9.</title>
        <authorList>
            <person name="Bowman J.P."/>
        </authorList>
    </citation>
    <scope>NUCLEOTIDE SEQUENCE [LARGE SCALE GENOMIC DNA]</scope>
    <source>
        <strain evidence="11 12">P9</strain>
    </source>
</reference>
<dbReference type="Pfam" id="PF02537">
    <property type="entry name" value="CRCB"/>
    <property type="match status" value="1"/>
</dbReference>
<dbReference type="PANTHER" id="PTHR28259">
    <property type="entry name" value="FLUORIDE EXPORT PROTEIN 1-RELATED"/>
    <property type="match status" value="1"/>
</dbReference>
<evidence type="ECO:0000256" key="1">
    <source>
        <dbReference type="ARBA" id="ARBA00004651"/>
    </source>
</evidence>
<dbReference type="PANTHER" id="PTHR28259:SF1">
    <property type="entry name" value="FLUORIDE EXPORT PROTEIN 1-RELATED"/>
    <property type="match status" value="1"/>
</dbReference>
<gene>
    <name evidence="10" type="primary">fluC</name>
    <name evidence="10" type="synonym">crcB</name>
    <name evidence="11" type="ORF">FQ377_01385</name>
</gene>
<comment type="function">
    <text evidence="9 10">Fluoride-specific ion channel. Important for reducing fluoride concentration in the cell, thus reducing its toxicity.</text>
</comment>
<dbReference type="GO" id="GO:0140114">
    <property type="term" value="P:cellular detoxification of fluoride"/>
    <property type="evidence" value="ECO:0007669"/>
    <property type="project" value="UniProtKB-UniRule"/>
</dbReference>
<keyword evidence="3 10" id="KW-0812">Transmembrane</keyword>
<feature type="binding site" evidence="10">
    <location>
        <position position="97"/>
    </location>
    <ligand>
        <name>Na(+)</name>
        <dbReference type="ChEBI" id="CHEBI:29101"/>
        <note>structural</note>
    </ligand>
</feature>
<feature type="transmembrane region" description="Helical" evidence="10">
    <location>
        <begin position="20"/>
        <end position="39"/>
    </location>
</feature>
<organism evidence="11 12">
    <name type="scientific">Arthrobacter echini</name>
    <dbReference type="NCBI Taxonomy" id="1529066"/>
    <lineage>
        <taxon>Bacteria</taxon>
        <taxon>Bacillati</taxon>
        <taxon>Actinomycetota</taxon>
        <taxon>Actinomycetes</taxon>
        <taxon>Micrococcales</taxon>
        <taxon>Micrococcaceae</taxon>
        <taxon>Arthrobacter</taxon>
    </lineage>
</organism>
<protein>
    <recommendedName>
        <fullName evidence="10">Fluoride-specific ion channel FluC</fullName>
    </recommendedName>
</protein>
<keyword evidence="10" id="KW-0813">Transport</keyword>
<dbReference type="HAMAP" id="MF_00454">
    <property type="entry name" value="FluC"/>
    <property type="match status" value="1"/>
</dbReference>
<feature type="transmembrane region" description="Helical" evidence="10">
    <location>
        <begin position="119"/>
        <end position="139"/>
    </location>
</feature>
<evidence type="ECO:0000256" key="3">
    <source>
        <dbReference type="ARBA" id="ARBA00022692"/>
    </source>
</evidence>
<dbReference type="Proteomes" id="UP000323410">
    <property type="component" value="Unassembled WGS sequence"/>
</dbReference>
<dbReference type="RefSeq" id="WP_148599456.1">
    <property type="nucleotide sequence ID" value="NZ_VSLD01000001.1"/>
</dbReference>
<keyword evidence="4 10" id="KW-1133">Transmembrane helix</keyword>
<keyword evidence="12" id="KW-1185">Reference proteome</keyword>
<dbReference type="OrthoDB" id="4953817at2"/>
<evidence type="ECO:0000256" key="5">
    <source>
        <dbReference type="ARBA" id="ARBA00023136"/>
    </source>
</evidence>
<evidence type="ECO:0000256" key="10">
    <source>
        <dbReference type="HAMAP-Rule" id="MF_00454"/>
    </source>
</evidence>
<dbReference type="GO" id="GO:0062054">
    <property type="term" value="F:fluoride channel activity"/>
    <property type="evidence" value="ECO:0007669"/>
    <property type="project" value="UniProtKB-UniRule"/>
</dbReference>
<comment type="catalytic activity">
    <reaction evidence="8">
        <text>fluoride(in) = fluoride(out)</text>
        <dbReference type="Rhea" id="RHEA:76159"/>
        <dbReference type="ChEBI" id="CHEBI:17051"/>
    </reaction>
    <physiologicalReaction direction="left-to-right" evidence="8">
        <dbReference type="Rhea" id="RHEA:76160"/>
    </physiologicalReaction>
</comment>
<dbReference type="GO" id="GO:0005886">
    <property type="term" value="C:plasma membrane"/>
    <property type="evidence" value="ECO:0007669"/>
    <property type="project" value="UniProtKB-SubCell"/>
</dbReference>
<comment type="similarity">
    <text evidence="7 10">Belongs to the fluoride channel Fluc/FEX (TC 1.A.43) family.</text>
</comment>
<dbReference type="EMBL" id="VSLD01000001">
    <property type="protein sequence ID" value="TYD00149.1"/>
    <property type="molecule type" value="Genomic_DNA"/>
</dbReference>
<evidence type="ECO:0000256" key="2">
    <source>
        <dbReference type="ARBA" id="ARBA00022475"/>
    </source>
</evidence>
<keyword evidence="5 10" id="KW-0472">Membrane</keyword>
<dbReference type="AlphaFoldDB" id="A0A5D0XU17"/>
<dbReference type="GO" id="GO:0046872">
    <property type="term" value="F:metal ion binding"/>
    <property type="evidence" value="ECO:0007669"/>
    <property type="project" value="UniProtKB-KW"/>
</dbReference>
<proteinExistence type="inferred from homology"/>
<feature type="binding site" evidence="10">
    <location>
        <position position="94"/>
    </location>
    <ligand>
        <name>Na(+)</name>
        <dbReference type="ChEBI" id="CHEBI:29101"/>
        <note>structural</note>
    </ligand>
</feature>
<comment type="subcellular location">
    <subcellularLocation>
        <location evidence="1 10">Cell membrane</location>
        <topology evidence="1 10">Multi-pass membrane protein</topology>
    </subcellularLocation>
</comment>